<keyword evidence="1" id="KW-1133">Transmembrane helix</keyword>
<dbReference type="EMBL" id="PDCK01000040">
    <property type="protein sequence ID" value="PRQ48239.1"/>
    <property type="molecule type" value="Genomic_DNA"/>
</dbReference>
<keyword evidence="3" id="KW-1185">Reference proteome</keyword>
<dbReference type="Proteomes" id="UP000238479">
    <property type="component" value="Chromosome 2"/>
</dbReference>
<sequence>MWHSLCGEMFIVQSLFLINFFIIFFWKRIFFLLSFFLFVSSSIRFLKREKQLLSPSSNPTQLRNLNLQSSNFSQN</sequence>
<accession>A0A2P6RP75</accession>
<evidence type="ECO:0000313" key="3">
    <source>
        <dbReference type="Proteomes" id="UP000238479"/>
    </source>
</evidence>
<protein>
    <submittedName>
        <fullName evidence="2">Uncharacterized protein</fullName>
    </submittedName>
</protein>
<comment type="caution">
    <text evidence="2">The sequence shown here is derived from an EMBL/GenBank/DDBJ whole genome shotgun (WGS) entry which is preliminary data.</text>
</comment>
<gene>
    <name evidence="2" type="ORF">RchiOBHm_Chr2g0108491</name>
</gene>
<keyword evidence="1" id="KW-0812">Transmembrane</keyword>
<reference evidence="2 3" key="1">
    <citation type="journal article" date="2018" name="Nat. Genet.">
        <title>The Rosa genome provides new insights in the design of modern roses.</title>
        <authorList>
            <person name="Bendahmane M."/>
        </authorList>
    </citation>
    <scope>NUCLEOTIDE SEQUENCE [LARGE SCALE GENOMIC DNA]</scope>
    <source>
        <strain evidence="3">cv. Old Blush</strain>
    </source>
</reference>
<dbReference type="AlphaFoldDB" id="A0A2P6RP75"/>
<name>A0A2P6RP75_ROSCH</name>
<keyword evidence="1" id="KW-0472">Membrane</keyword>
<dbReference type="Gramene" id="PRQ48239">
    <property type="protein sequence ID" value="PRQ48239"/>
    <property type="gene ID" value="RchiOBHm_Chr2g0108491"/>
</dbReference>
<organism evidence="2 3">
    <name type="scientific">Rosa chinensis</name>
    <name type="common">China rose</name>
    <dbReference type="NCBI Taxonomy" id="74649"/>
    <lineage>
        <taxon>Eukaryota</taxon>
        <taxon>Viridiplantae</taxon>
        <taxon>Streptophyta</taxon>
        <taxon>Embryophyta</taxon>
        <taxon>Tracheophyta</taxon>
        <taxon>Spermatophyta</taxon>
        <taxon>Magnoliopsida</taxon>
        <taxon>eudicotyledons</taxon>
        <taxon>Gunneridae</taxon>
        <taxon>Pentapetalae</taxon>
        <taxon>rosids</taxon>
        <taxon>fabids</taxon>
        <taxon>Rosales</taxon>
        <taxon>Rosaceae</taxon>
        <taxon>Rosoideae</taxon>
        <taxon>Rosoideae incertae sedis</taxon>
        <taxon>Rosa</taxon>
    </lineage>
</organism>
<evidence type="ECO:0000313" key="2">
    <source>
        <dbReference type="EMBL" id="PRQ48239.1"/>
    </source>
</evidence>
<proteinExistence type="predicted"/>
<evidence type="ECO:0000256" key="1">
    <source>
        <dbReference type="SAM" id="Phobius"/>
    </source>
</evidence>
<feature type="transmembrane region" description="Helical" evidence="1">
    <location>
        <begin position="15"/>
        <end position="39"/>
    </location>
</feature>